<accession>A0A7W9BAJ8</accession>
<dbReference type="PROSITE" id="PS50887">
    <property type="entry name" value="GGDEF"/>
    <property type="match status" value="1"/>
</dbReference>
<dbReference type="RefSeq" id="WP_184054095.1">
    <property type="nucleotide sequence ID" value="NZ_JACIJK010000001.1"/>
</dbReference>
<dbReference type="GO" id="GO:0005886">
    <property type="term" value="C:plasma membrane"/>
    <property type="evidence" value="ECO:0007669"/>
    <property type="project" value="TreeGrafter"/>
</dbReference>
<dbReference type="InterPro" id="IPR050469">
    <property type="entry name" value="Diguanylate_Cyclase"/>
</dbReference>
<dbReference type="CDD" id="cd01949">
    <property type="entry name" value="GGDEF"/>
    <property type="match status" value="1"/>
</dbReference>
<feature type="coiled-coil region" evidence="3">
    <location>
        <begin position="160"/>
        <end position="187"/>
    </location>
</feature>
<dbReference type="SUPFAM" id="SSF55073">
    <property type="entry name" value="Nucleotide cyclase"/>
    <property type="match status" value="1"/>
</dbReference>
<reference evidence="5 6" key="1">
    <citation type="submission" date="2020-08" db="EMBL/GenBank/DDBJ databases">
        <title>Genomic Encyclopedia of Type Strains, Phase IV (KMG-IV): sequencing the most valuable type-strain genomes for metagenomic binning, comparative biology and taxonomic classification.</title>
        <authorList>
            <person name="Goeker M."/>
        </authorList>
    </citation>
    <scope>NUCLEOTIDE SEQUENCE [LARGE SCALE GENOMIC DNA]</scope>
    <source>
        <strain evidence="5 6">DSM 100044</strain>
    </source>
</reference>
<keyword evidence="6" id="KW-1185">Reference proteome</keyword>
<gene>
    <name evidence="5" type="ORF">FHS94_000432</name>
</gene>
<dbReference type="Pfam" id="PF00990">
    <property type="entry name" value="GGDEF"/>
    <property type="match status" value="1"/>
</dbReference>
<dbReference type="InterPro" id="IPR043128">
    <property type="entry name" value="Rev_trsase/Diguanyl_cyclase"/>
</dbReference>
<keyword evidence="3" id="KW-0175">Coiled coil</keyword>
<comment type="caution">
    <text evidence="5">The sequence shown here is derived from an EMBL/GenBank/DDBJ whole genome shotgun (WGS) entry which is preliminary data.</text>
</comment>
<dbReference type="InterPro" id="IPR029787">
    <property type="entry name" value="Nucleotide_cyclase"/>
</dbReference>
<dbReference type="EMBL" id="JACIJK010000001">
    <property type="protein sequence ID" value="MBB5713613.1"/>
    <property type="molecule type" value="Genomic_DNA"/>
</dbReference>
<dbReference type="EC" id="2.7.7.65" evidence="1"/>
<dbReference type="PANTHER" id="PTHR45138">
    <property type="entry name" value="REGULATORY COMPONENTS OF SENSORY TRANSDUCTION SYSTEM"/>
    <property type="match status" value="1"/>
</dbReference>
<evidence type="ECO:0000259" key="4">
    <source>
        <dbReference type="PROSITE" id="PS50887"/>
    </source>
</evidence>
<evidence type="ECO:0000256" key="3">
    <source>
        <dbReference type="SAM" id="Coils"/>
    </source>
</evidence>
<dbReference type="GO" id="GO:0052621">
    <property type="term" value="F:diguanylate cyclase activity"/>
    <property type="evidence" value="ECO:0007669"/>
    <property type="project" value="UniProtKB-EC"/>
</dbReference>
<proteinExistence type="predicted"/>
<name>A0A7W9BAJ8_9SPHN</name>
<evidence type="ECO:0000313" key="6">
    <source>
        <dbReference type="Proteomes" id="UP000546200"/>
    </source>
</evidence>
<organism evidence="5 6">
    <name type="scientific">Sphingomonas aerophila</name>
    <dbReference type="NCBI Taxonomy" id="1344948"/>
    <lineage>
        <taxon>Bacteria</taxon>
        <taxon>Pseudomonadati</taxon>
        <taxon>Pseudomonadota</taxon>
        <taxon>Alphaproteobacteria</taxon>
        <taxon>Sphingomonadales</taxon>
        <taxon>Sphingomonadaceae</taxon>
        <taxon>Sphingomonas</taxon>
    </lineage>
</organism>
<dbReference type="NCBIfam" id="TIGR00254">
    <property type="entry name" value="GGDEF"/>
    <property type="match status" value="1"/>
</dbReference>
<dbReference type="Proteomes" id="UP000546200">
    <property type="component" value="Unassembled WGS sequence"/>
</dbReference>
<evidence type="ECO:0000256" key="1">
    <source>
        <dbReference type="ARBA" id="ARBA00012528"/>
    </source>
</evidence>
<evidence type="ECO:0000256" key="2">
    <source>
        <dbReference type="ARBA" id="ARBA00034247"/>
    </source>
</evidence>
<comment type="catalytic activity">
    <reaction evidence="2">
        <text>2 GTP = 3',3'-c-di-GMP + 2 diphosphate</text>
        <dbReference type="Rhea" id="RHEA:24898"/>
        <dbReference type="ChEBI" id="CHEBI:33019"/>
        <dbReference type="ChEBI" id="CHEBI:37565"/>
        <dbReference type="ChEBI" id="CHEBI:58805"/>
        <dbReference type="EC" id="2.7.7.65"/>
    </reaction>
</comment>
<evidence type="ECO:0000313" key="5">
    <source>
        <dbReference type="EMBL" id="MBB5713613.1"/>
    </source>
</evidence>
<dbReference type="PANTHER" id="PTHR45138:SF9">
    <property type="entry name" value="DIGUANYLATE CYCLASE DGCM-RELATED"/>
    <property type="match status" value="1"/>
</dbReference>
<dbReference type="AlphaFoldDB" id="A0A7W9BAJ8"/>
<dbReference type="InterPro" id="IPR000160">
    <property type="entry name" value="GGDEF_dom"/>
</dbReference>
<dbReference type="SMART" id="SM00267">
    <property type="entry name" value="GGDEF"/>
    <property type="match status" value="1"/>
</dbReference>
<dbReference type="Gene3D" id="3.30.70.270">
    <property type="match status" value="1"/>
</dbReference>
<feature type="domain" description="GGDEF" evidence="4">
    <location>
        <begin position="213"/>
        <end position="345"/>
    </location>
</feature>
<dbReference type="GO" id="GO:1902201">
    <property type="term" value="P:negative regulation of bacterial-type flagellum-dependent cell motility"/>
    <property type="evidence" value="ECO:0007669"/>
    <property type="project" value="TreeGrafter"/>
</dbReference>
<sequence>MAAAGFFGRRKDDNLYDRVGAFLSDHGLSPGPENYHFVYTVLTEPNGPLAQAVARITDRGLRLSRQNMAELGVNLNFGPLRLQAGANDDPVDDQAVRTEKLVAQTQAQVDGFADMMRNMRNETSDFGRDLAASAEEIRRSTDLPGMEDIARITGTMMARVRYAESKLESATAEADILRQKLAEAQDSARRDPLTGLPNRRALAEALSTRSGPGPDCIAICDVDRFKMINDQHGHGVGDRVLRAIGTTLVEMLGGHLVARHGGEEFAVLMRNTTLAEAARLLDAARAAVASTRFRTRETAALIRQITLSGGVTALVANEHSDDAFARADRLLYAAKSNGRDQVCAG</sequence>
<dbReference type="GO" id="GO:0043709">
    <property type="term" value="P:cell adhesion involved in single-species biofilm formation"/>
    <property type="evidence" value="ECO:0007669"/>
    <property type="project" value="TreeGrafter"/>
</dbReference>
<protein>
    <recommendedName>
        <fullName evidence="1">diguanylate cyclase</fullName>
        <ecNumber evidence="1">2.7.7.65</ecNumber>
    </recommendedName>
</protein>